<dbReference type="STRING" id="748224.HMPREF9436_01059"/>
<dbReference type="InterPro" id="IPR045798">
    <property type="entry name" value="TrbL_Firmicutes"/>
</dbReference>
<evidence type="ECO:0000313" key="3">
    <source>
        <dbReference type="Proteomes" id="UP000006028"/>
    </source>
</evidence>
<accession>E2ZHC1</accession>
<sequence>MNAKVGEIASDVGSTPQAWNSGIFNMLRSLSETVVLPIAAAILALVMCHELIQMITEKNNMHDFDTSMFFRWIFKSAFAILIVSNTWNIVMGVFDATQSVVNQSSGVIIGETSIHFDRLIPGLEFQLESMTIGSLLSLWFQTLVVGLTMNILSICIFLVTYGRMIEIYVVTALGPIPLATMGSSEWRSTGQNYLKSLLALGFQAFLIMIVVGIYAVLIRNISGAADIAGAIWGCMGYTVLLCFCLFKTGSISKSVFGAH</sequence>
<evidence type="ECO:0008006" key="4">
    <source>
        <dbReference type="Google" id="ProtNLM"/>
    </source>
</evidence>
<comment type="caution">
    <text evidence="2">The sequence shown here is derived from an EMBL/GenBank/DDBJ whole genome shotgun (WGS) entry which is preliminary data.</text>
</comment>
<dbReference type="Pfam" id="PF19478">
    <property type="entry name" value="TrbL_2"/>
    <property type="match status" value="1"/>
</dbReference>
<organism evidence="2 3">
    <name type="scientific">Faecalibacterium cf. prausnitzii KLE1255</name>
    <dbReference type="NCBI Taxonomy" id="748224"/>
    <lineage>
        <taxon>Bacteria</taxon>
        <taxon>Bacillati</taxon>
        <taxon>Bacillota</taxon>
        <taxon>Clostridia</taxon>
        <taxon>Eubacteriales</taxon>
        <taxon>Oscillospiraceae</taxon>
        <taxon>Faecalibacterium</taxon>
    </lineage>
</organism>
<dbReference type="OrthoDB" id="9805295at2"/>
<feature type="transmembrane region" description="Helical" evidence="1">
    <location>
        <begin position="72"/>
        <end position="94"/>
    </location>
</feature>
<evidence type="ECO:0000256" key="1">
    <source>
        <dbReference type="SAM" id="Phobius"/>
    </source>
</evidence>
<dbReference type="HOGENOM" id="CLU_076354_0_0_9"/>
<name>E2ZHC1_9FIRM</name>
<feature type="transmembrane region" description="Helical" evidence="1">
    <location>
        <begin position="34"/>
        <end position="52"/>
    </location>
</feature>
<dbReference type="AlphaFoldDB" id="E2ZHC1"/>
<dbReference type="BioCyc" id="FCF748224-HMP:GTSS-3299-MONOMER"/>
<dbReference type="EMBL" id="AECU01000085">
    <property type="protein sequence ID" value="EFQ07423.1"/>
    <property type="molecule type" value="Genomic_DNA"/>
</dbReference>
<gene>
    <name evidence="2" type="ORF">HMPREF9436_01059</name>
</gene>
<keyword evidence="1" id="KW-0472">Membrane</keyword>
<protein>
    <recommendedName>
        <fullName evidence="4">TrbL/VirB6 plasmid conjugal transfer protein</fullName>
    </recommendedName>
</protein>
<feature type="transmembrane region" description="Helical" evidence="1">
    <location>
        <begin position="197"/>
        <end position="221"/>
    </location>
</feature>
<feature type="transmembrane region" description="Helical" evidence="1">
    <location>
        <begin position="227"/>
        <end position="246"/>
    </location>
</feature>
<keyword evidence="1" id="KW-1133">Transmembrane helix</keyword>
<dbReference type="Proteomes" id="UP000006028">
    <property type="component" value="Unassembled WGS sequence"/>
</dbReference>
<feature type="transmembrane region" description="Helical" evidence="1">
    <location>
        <begin position="138"/>
        <end position="159"/>
    </location>
</feature>
<dbReference type="eggNOG" id="ENOG502Z81B">
    <property type="taxonomic scope" value="Bacteria"/>
</dbReference>
<proteinExistence type="predicted"/>
<reference evidence="2 3" key="1">
    <citation type="submission" date="2010-08" db="EMBL/GenBank/DDBJ databases">
        <authorList>
            <person name="Weinstock G."/>
            <person name="Sodergren E."/>
            <person name="Clifton S."/>
            <person name="Fulton L."/>
            <person name="Fulton B."/>
            <person name="Courtney L."/>
            <person name="Fronick C."/>
            <person name="Harrison M."/>
            <person name="Strong C."/>
            <person name="Farmer C."/>
            <person name="Delahaunty K."/>
            <person name="Markovic C."/>
            <person name="Hall O."/>
            <person name="Minx P."/>
            <person name="Tomlinson C."/>
            <person name="Mitreva M."/>
            <person name="Hou S."/>
            <person name="Chen J."/>
            <person name="Wollam A."/>
            <person name="Pepin K.H."/>
            <person name="Johnson M."/>
            <person name="Bhonagiri V."/>
            <person name="Zhang X."/>
            <person name="Suruliraj S."/>
            <person name="Warren W."/>
            <person name="Chinwalla A."/>
            <person name="Mardis E.R."/>
            <person name="Wilson R.K."/>
        </authorList>
    </citation>
    <scope>NUCLEOTIDE SEQUENCE [LARGE SCALE GENOMIC DNA]</scope>
    <source>
        <strain evidence="2 3">KLE1255</strain>
    </source>
</reference>
<keyword evidence="1" id="KW-0812">Transmembrane</keyword>
<evidence type="ECO:0000313" key="2">
    <source>
        <dbReference type="EMBL" id="EFQ07423.1"/>
    </source>
</evidence>